<accession>A0ABR2X155</accession>
<evidence type="ECO:0000313" key="10">
    <source>
        <dbReference type="Proteomes" id="UP001479436"/>
    </source>
</evidence>
<evidence type="ECO:0000259" key="8">
    <source>
        <dbReference type="PROSITE" id="PS50922"/>
    </source>
</evidence>
<evidence type="ECO:0000256" key="5">
    <source>
        <dbReference type="ARBA" id="ARBA00023136"/>
    </source>
</evidence>
<dbReference type="InterPro" id="IPR006634">
    <property type="entry name" value="TLC-dom"/>
</dbReference>
<feature type="domain" description="TLC" evidence="8">
    <location>
        <begin position="111"/>
        <end position="322"/>
    </location>
</feature>
<name>A0ABR2X155_9FUNG</name>
<dbReference type="GO" id="GO:0050291">
    <property type="term" value="F:sphingosine N-acyltransferase activity"/>
    <property type="evidence" value="ECO:0007669"/>
    <property type="project" value="UniProtKB-EC"/>
</dbReference>
<evidence type="ECO:0000256" key="7">
    <source>
        <dbReference type="SAM" id="Phobius"/>
    </source>
</evidence>
<evidence type="ECO:0000313" key="9">
    <source>
        <dbReference type="EMBL" id="KAK9767476.1"/>
    </source>
</evidence>
<dbReference type="EMBL" id="JASJQH010000075">
    <property type="protein sequence ID" value="KAK9767476.1"/>
    <property type="molecule type" value="Genomic_DNA"/>
</dbReference>
<comment type="similarity">
    <text evidence="2">Belongs to the sphingosine N-acyltransferase family.</text>
</comment>
<keyword evidence="10" id="KW-1185">Reference proteome</keyword>
<dbReference type="PANTHER" id="PTHR12560:SF0">
    <property type="entry name" value="LD18904P"/>
    <property type="match status" value="1"/>
</dbReference>
<keyword evidence="5 6" id="KW-0472">Membrane</keyword>
<feature type="transmembrane region" description="Helical" evidence="7">
    <location>
        <begin position="33"/>
        <end position="53"/>
    </location>
</feature>
<dbReference type="PIRSF" id="PIRSF005225">
    <property type="entry name" value="LAG1_LAC1"/>
    <property type="match status" value="1"/>
</dbReference>
<dbReference type="InterPro" id="IPR016439">
    <property type="entry name" value="Lag1/Lac1-like"/>
</dbReference>
<comment type="caution">
    <text evidence="9">The sequence shown here is derived from an EMBL/GenBank/DDBJ whole genome shotgun (WGS) entry which is preliminary data.</text>
</comment>
<proteinExistence type="inferred from homology"/>
<feature type="transmembrane region" description="Helical" evidence="7">
    <location>
        <begin position="291"/>
        <end position="310"/>
    </location>
</feature>
<sequence length="335" mass="39713">MNVKLGRTTVRKGNYGDTYKEWFNFVAEHQMEVTFLLISTLLLGDLLHLPWASKFVRPSYRDDQGFYHKGKSDLCFVFFWTVGFTFLRAGMSWILKPISKHFGLESPSRTARFLEQGWLLIYYTTSLAVGLYISYHSKYWFDTRHFWIGYPHLHMSKLTKCYYLAQTSFWLHQIFVLHTEKKRKDYHQMVTHHVVTSMMLLVSYYTHFTSIGIMVLCMMDSADCVLSLGKCLRYIRYQKACDTVFGLFAITWGYTRHVLYFQFMWSIWHEADQYLSVDCRPLEGKFLCREIQYAFLLAFALLQILMMYWFSHILRIIYLVLRGTGAADTRSDSEG</sequence>
<dbReference type="Proteomes" id="UP001479436">
    <property type="component" value="Unassembled WGS sequence"/>
</dbReference>
<evidence type="ECO:0000256" key="6">
    <source>
        <dbReference type="PROSITE-ProRule" id="PRU00205"/>
    </source>
</evidence>
<keyword evidence="9" id="KW-0808">Transferase</keyword>
<dbReference type="PANTHER" id="PTHR12560">
    <property type="entry name" value="LONGEVITY ASSURANCE FACTOR 1 LAG1"/>
    <property type="match status" value="1"/>
</dbReference>
<feature type="transmembrane region" description="Helical" evidence="7">
    <location>
        <begin position="244"/>
        <end position="268"/>
    </location>
</feature>
<gene>
    <name evidence="9" type="primary">lag1_2</name>
    <name evidence="9" type="ORF">K7432_002703</name>
</gene>
<comment type="subcellular location">
    <subcellularLocation>
        <location evidence="1">Membrane</location>
        <topology evidence="1">Multi-pass membrane protein</topology>
    </subcellularLocation>
</comment>
<dbReference type="Pfam" id="PF03798">
    <property type="entry name" value="TRAM_LAG1_CLN8"/>
    <property type="match status" value="1"/>
</dbReference>
<evidence type="ECO:0000256" key="2">
    <source>
        <dbReference type="ARBA" id="ARBA00009808"/>
    </source>
</evidence>
<evidence type="ECO:0000256" key="3">
    <source>
        <dbReference type="ARBA" id="ARBA00022692"/>
    </source>
</evidence>
<keyword evidence="3 6" id="KW-0812">Transmembrane</keyword>
<feature type="transmembrane region" description="Helical" evidence="7">
    <location>
        <begin position="189"/>
        <end position="205"/>
    </location>
</feature>
<keyword evidence="9" id="KW-0012">Acyltransferase</keyword>
<reference evidence="9 10" key="1">
    <citation type="submission" date="2023-04" db="EMBL/GenBank/DDBJ databases">
        <title>Genome of Basidiobolus ranarum AG-B5.</title>
        <authorList>
            <person name="Stajich J.E."/>
            <person name="Carter-House D."/>
            <person name="Gryganskyi A."/>
        </authorList>
    </citation>
    <scope>NUCLEOTIDE SEQUENCE [LARGE SCALE GENOMIC DNA]</scope>
    <source>
        <strain evidence="9 10">AG-B5</strain>
    </source>
</reference>
<evidence type="ECO:0000256" key="1">
    <source>
        <dbReference type="ARBA" id="ARBA00004141"/>
    </source>
</evidence>
<protein>
    <submittedName>
        <fullName evidence="9">Sphingosine N-acyltransferase lag1</fullName>
        <ecNumber evidence="9">2.3.1.24</ecNumber>
    </submittedName>
</protein>
<feature type="transmembrane region" description="Helical" evidence="7">
    <location>
        <begin position="116"/>
        <end position="135"/>
    </location>
</feature>
<organism evidence="9 10">
    <name type="scientific">Basidiobolus ranarum</name>
    <dbReference type="NCBI Taxonomy" id="34480"/>
    <lineage>
        <taxon>Eukaryota</taxon>
        <taxon>Fungi</taxon>
        <taxon>Fungi incertae sedis</taxon>
        <taxon>Zoopagomycota</taxon>
        <taxon>Entomophthoromycotina</taxon>
        <taxon>Basidiobolomycetes</taxon>
        <taxon>Basidiobolales</taxon>
        <taxon>Basidiobolaceae</taxon>
        <taxon>Basidiobolus</taxon>
    </lineage>
</organism>
<evidence type="ECO:0000256" key="4">
    <source>
        <dbReference type="ARBA" id="ARBA00022989"/>
    </source>
</evidence>
<dbReference type="PROSITE" id="PS50922">
    <property type="entry name" value="TLC"/>
    <property type="match status" value="1"/>
</dbReference>
<dbReference type="EC" id="2.3.1.24" evidence="9"/>
<feature type="transmembrane region" description="Helical" evidence="7">
    <location>
        <begin position="74"/>
        <end position="96"/>
    </location>
</feature>
<dbReference type="SMART" id="SM00724">
    <property type="entry name" value="TLC"/>
    <property type="match status" value="1"/>
</dbReference>
<keyword evidence="4 7" id="KW-1133">Transmembrane helix</keyword>